<evidence type="ECO:0000259" key="6">
    <source>
        <dbReference type="PROSITE" id="PS50110"/>
    </source>
</evidence>
<dbReference type="EMBL" id="WFKK01000066">
    <property type="protein sequence ID" value="KAB7885031.1"/>
    <property type="molecule type" value="Genomic_DNA"/>
</dbReference>
<evidence type="ECO:0000313" key="10">
    <source>
        <dbReference type="Proteomes" id="UP000472839"/>
    </source>
</evidence>
<dbReference type="SUPFAM" id="SSF55874">
    <property type="entry name" value="ATPase domain of HSP90 chaperone/DNA topoisomerase II/histidine kinase"/>
    <property type="match status" value="1"/>
</dbReference>
<dbReference type="EC" id="2.7.13.3" evidence="2"/>
<dbReference type="Pfam" id="PF00072">
    <property type="entry name" value="Response_reg"/>
    <property type="match status" value="1"/>
</dbReference>
<dbReference type="GO" id="GO:0000155">
    <property type="term" value="F:phosphorelay sensor kinase activity"/>
    <property type="evidence" value="ECO:0007669"/>
    <property type="project" value="InterPro"/>
</dbReference>
<dbReference type="PROSITE" id="PS50109">
    <property type="entry name" value="HIS_KIN"/>
    <property type="match status" value="1"/>
</dbReference>
<dbReference type="PANTHER" id="PTHR43547:SF2">
    <property type="entry name" value="HYBRID SIGNAL TRANSDUCTION HISTIDINE KINASE C"/>
    <property type="match status" value="1"/>
</dbReference>
<dbReference type="InterPro" id="IPR005467">
    <property type="entry name" value="His_kinase_dom"/>
</dbReference>
<dbReference type="Gene3D" id="1.10.287.130">
    <property type="match status" value="1"/>
</dbReference>
<protein>
    <recommendedName>
        <fullName evidence="2">histidine kinase</fullName>
        <ecNumber evidence="2">2.7.13.3</ecNumber>
    </recommendedName>
</protein>
<dbReference type="SUPFAM" id="SSF52172">
    <property type="entry name" value="CheY-like"/>
    <property type="match status" value="1"/>
</dbReference>
<feature type="domain" description="Histidine kinase" evidence="5">
    <location>
        <begin position="159"/>
        <end position="371"/>
    </location>
</feature>
<dbReference type="Proteomes" id="UP000461010">
    <property type="component" value="Unassembled WGS sequence"/>
</dbReference>
<keyword evidence="9" id="KW-1185">Reference proteome</keyword>
<dbReference type="InterPro" id="IPR003661">
    <property type="entry name" value="HisK_dim/P_dom"/>
</dbReference>
<dbReference type="SUPFAM" id="SSF47384">
    <property type="entry name" value="Homodimeric domain of signal transducing histidine kinase"/>
    <property type="match status" value="1"/>
</dbReference>
<dbReference type="EMBL" id="WFKJ01000031">
    <property type="protein sequence ID" value="KAB7889825.1"/>
    <property type="molecule type" value="Genomic_DNA"/>
</dbReference>
<evidence type="ECO:0000313" key="7">
    <source>
        <dbReference type="EMBL" id="KAB7885031.1"/>
    </source>
</evidence>
<dbReference type="PANTHER" id="PTHR43547">
    <property type="entry name" value="TWO-COMPONENT HISTIDINE KINASE"/>
    <property type="match status" value="1"/>
</dbReference>
<dbReference type="Gene3D" id="3.30.565.10">
    <property type="entry name" value="Histidine kinase-like ATPase, C-terminal domain"/>
    <property type="match status" value="1"/>
</dbReference>
<feature type="domain" description="Response regulatory" evidence="6">
    <location>
        <begin position="6"/>
        <end position="124"/>
    </location>
</feature>
<evidence type="ECO:0000256" key="1">
    <source>
        <dbReference type="ARBA" id="ARBA00000085"/>
    </source>
</evidence>
<dbReference type="PROSITE" id="PS50110">
    <property type="entry name" value="RESPONSE_REGULATORY"/>
    <property type="match status" value="1"/>
</dbReference>
<dbReference type="SMART" id="SM00387">
    <property type="entry name" value="HATPase_c"/>
    <property type="match status" value="1"/>
</dbReference>
<evidence type="ECO:0000313" key="9">
    <source>
        <dbReference type="Proteomes" id="UP000461010"/>
    </source>
</evidence>
<evidence type="ECO:0000256" key="2">
    <source>
        <dbReference type="ARBA" id="ARBA00012438"/>
    </source>
</evidence>
<evidence type="ECO:0000259" key="5">
    <source>
        <dbReference type="PROSITE" id="PS50109"/>
    </source>
</evidence>
<dbReference type="CDD" id="cd00082">
    <property type="entry name" value="HisKA"/>
    <property type="match status" value="1"/>
</dbReference>
<dbReference type="InterPro" id="IPR036097">
    <property type="entry name" value="HisK_dim/P_sf"/>
</dbReference>
<sequence length="371" mass="42288">MENKFSILILDDVQENIYSLELLINDAFDLNVFTADNANSAVECLMNNDIDLILSDVQMPEVDGFEFAKYLKSVEKTKDIPIIFITGIYDKDAYQKKGYELGAIEYISKPIDDTLLISKLKVYIQLFNENKKTKKSLTQANAIITHNTKMASLGEMIGLISHQLKQPLNILSLYCDDIKFSYNFNELNDQQIKEFSENTKKQIHYMSDTIDDFLGFFNPDKSKEEFAILDAIEYSFSLIESLVNNNNVVITKNIDDNFKLFGVKMEMSQVIVNILTNSIQAFNERNIEKRDITIECYSKDSKHYLVIGDNAGGIKESNLEKLFDPYFTTKSEGTGVGLYMVKLVVMNSFAGKLSLENSVDGVKFILEFDDL</sequence>
<dbReference type="SMART" id="SM00388">
    <property type="entry name" value="HisKA"/>
    <property type="match status" value="1"/>
</dbReference>
<dbReference type="Pfam" id="PF02518">
    <property type="entry name" value="HATPase_c"/>
    <property type="match status" value="1"/>
</dbReference>
<evidence type="ECO:0000313" key="8">
    <source>
        <dbReference type="EMBL" id="KAB7889825.1"/>
    </source>
</evidence>
<evidence type="ECO:0000256" key="3">
    <source>
        <dbReference type="ARBA" id="ARBA00022553"/>
    </source>
</evidence>
<dbReference type="InterPro" id="IPR001789">
    <property type="entry name" value="Sig_transdc_resp-reg_receiver"/>
</dbReference>
<dbReference type="RefSeq" id="WP_152190830.1">
    <property type="nucleotide sequence ID" value="NZ_WFKI01000053.1"/>
</dbReference>
<dbReference type="AlphaFoldDB" id="A0A6L4WNT3"/>
<evidence type="ECO:0000256" key="4">
    <source>
        <dbReference type="PROSITE-ProRule" id="PRU00169"/>
    </source>
</evidence>
<feature type="modified residue" description="4-aspartylphosphate" evidence="4">
    <location>
        <position position="56"/>
    </location>
</feature>
<organism evidence="7 10">
    <name type="scientific">Poseidonibacter ostreae</name>
    <dbReference type="NCBI Taxonomy" id="2654171"/>
    <lineage>
        <taxon>Bacteria</taxon>
        <taxon>Pseudomonadati</taxon>
        <taxon>Campylobacterota</taxon>
        <taxon>Epsilonproteobacteria</taxon>
        <taxon>Campylobacterales</taxon>
        <taxon>Arcobacteraceae</taxon>
        <taxon>Poseidonibacter</taxon>
    </lineage>
</organism>
<dbReference type="Gene3D" id="3.40.50.2300">
    <property type="match status" value="1"/>
</dbReference>
<dbReference type="InterPro" id="IPR011006">
    <property type="entry name" value="CheY-like_superfamily"/>
</dbReference>
<dbReference type="SMART" id="SM00448">
    <property type="entry name" value="REC"/>
    <property type="match status" value="1"/>
</dbReference>
<dbReference type="InterPro" id="IPR003594">
    <property type="entry name" value="HATPase_dom"/>
</dbReference>
<reference evidence="9 10" key="1">
    <citation type="submission" date="2019-10" db="EMBL/GenBank/DDBJ databases">
        <title>Poseidonibacter ostreae sp. nov., isolated from the gut of the Ostrea denselamellosa.</title>
        <authorList>
            <person name="Choi A."/>
        </authorList>
    </citation>
    <scope>NUCLEOTIDE SEQUENCE [LARGE SCALE GENOMIC DNA]</scope>
    <source>
        <strain evidence="7 10">SJOD-M-33</strain>
        <strain evidence="8 9">SJOD-M-5</strain>
    </source>
</reference>
<keyword evidence="3 4" id="KW-0597">Phosphoprotein</keyword>
<accession>A0A6L4WNT3</accession>
<proteinExistence type="predicted"/>
<comment type="caution">
    <text evidence="7">The sequence shown here is derived from an EMBL/GenBank/DDBJ whole genome shotgun (WGS) entry which is preliminary data.</text>
</comment>
<dbReference type="InterPro" id="IPR036890">
    <property type="entry name" value="HATPase_C_sf"/>
</dbReference>
<name>A0A6L4WNT3_9BACT</name>
<dbReference type="Proteomes" id="UP000472839">
    <property type="component" value="Unassembled WGS sequence"/>
</dbReference>
<gene>
    <name evidence="8" type="ORF">GBG18_10295</name>
    <name evidence="7" type="ORF">GBG19_14855</name>
</gene>
<comment type="catalytic activity">
    <reaction evidence="1">
        <text>ATP + protein L-histidine = ADP + protein N-phospho-L-histidine.</text>
        <dbReference type="EC" id="2.7.13.3"/>
    </reaction>
</comment>